<organism evidence="1 2">
    <name type="scientific">Dactylosporangium salmoneum</name>
    <dbReference type="NCBI Taxonomy" id="53361"/>
    <lineage>
        <taxon>Bacteria</taxon>
        <taxon>Bacillati</taxon>
        <taxon>Actinomycetota</taxon>
        <taxon>Actinomycetes</taxon>
        <taxon>Micromonosporales</taxon>
        <taxon>Micromonosporaceae</taxon>
        <taxon>Dactylosporangium</taxon>
    </lineage>
</organism>
<protein>
    <submittedName>
        <fullName evidence="1">Uncharacterized protein</fullName>
    </submittedName>
</protein>
<keyword evidence="2" id="KW-1185">Reference proteome</keyword>
<proteinExistence type="predicted"/>
<sequence length="74" mass="7728">MAEAIRGGAEPAGCSVYFFSISGIRVQLSDTTSAESAFARLQDFTAIEGLSYSPLVGSPSFRFTPVHAGVSRPG</sequence>
<accession>A0ABP5UZY8</accession>
<comment type="caution">
    <text evidence="1">The sequence shown here is derived from an EMBL/GenBank/DDBJ whole genome shotgun (WGS) entry which is preliminary data.</text>
</comment>
<dbReference type="Proteomes" id="UP001501444">
    <property type="component" value="Unassembled WGS sequence"/>
</dbReference>
<name>A0ABP5UZY8_9ACTN</name>
<evidence type="ECO:0000313" key="2">
    <source>
        <dbReference type="Proteomes" id="UP001501444"/>
    </source>
</evidence>
<reference evidence="2" key="1">
    <citation type="journal article" date="2019" name="Int. J. Syst. Evol. Microbiol.">
        <title>The Global Catalogue of Microorganisms (GCM) 10K type strain sequencing project: providing services to taxonomists for standard genome sequencing and annotation.</title>
        <authorList>
            <consortium name="The Broad Institute Genomics Platform"/>
            <consortium name="The Broad Institute Genome Sequencing Center for Infectious Disease"/>
            <person name="Wu L."/>
            <person name="Ma J."/>
        </authorList>
    </citation>
    <scope>NUCLEOTIDE SEQUENCE [LARGE SCALE GENOMIC DNA]</scope>
    <source>
        <strain evidence="2">JCM 3272</strain>
    </source>
</reference>
<evidence type="ECO:0000313" key="1">
    <source>
        <dbReference type="EMBL" id="GAA2391032.1"/>
    </source>
</evidence>
<dbReference type="EMBL" id="BAAARV010000123">
    <property type="protein sequence ID" value="GAA2391032.1"/>
    <property type="molecule type" value="Genomic_DNA"/>
</dbReference>
<gene>
    <name evidence="1" type="ORF">GCM10010170_103200</name>
</gene>